<proteinExistence type="predicted"/>
<reference evidence="2" key="1">
    <citation type="submission" date="2021-02" db="EMBL/GenBank/DDBJ databases">
        <title>First Annotated Genome of the Yellow-green Alga Tribonema minus.</title>
        <authorList>
            <person name="Mahan K.M."/>
        </authorList>
    </citation>
    <scope>NUCLEOTIDE SEQUENCE</scope>
    <source>
        <strain evidence="2">UTEX B ZZ1240</strain>
    </source>
</reference>
<comment type="caution">
    <text evidence="2">The sequence shown here is derived from an EMBL/GenBank/DDBJ whole genome shotgun (WGS) entry which is preliminary data.</text>
</comment>
<evidence type="ECO:0000313" key="2">
    <source>
        <dbReference type="EMBL" id="KAG5184658.1"/>
    </source>
</evidence>
<keyword evidence="3" id="KW-1185">Reference proteome</keyword>
<protein>
    <submittedName>
        <fullName evidence="2">Uncharacterized protein</fullName>
    </submittedName>
</protein>
<feature type="compositionally biased region" description="Basic and acidic residues" evidence="1">
    <location>
        <begin position="117"/>
        <end position="135"/>
    </location>
</feature>
<name>A0A836CGR7_9STRA</name>
<feature type="compositionally biased region" description="Basic residues" evidence="1">
    <location>
        <begin position="185"/>
        <end position="194"/>
    </location>
</feature>
<feature type="region of interest" description="Disordered" evidence="1">
    <location>
        <begin position="117"/>
        <end position="154"/>
    </location>
</feature>
<feature type="region of interest" description="Disordered" evidence="1">
    <location>
        <begin position="175"/>
        <end position="203"/>
    </location>
</feature>
<sequence length="375" mass="39062">MATPDVDIRHGVVTRLALLQDGWHDGVLSLCNTKAGAHSCDGVLQDGKRSLQCKRSQYWLLLARSYHELHHLRHIQAFIMSFLQWFTGERGYWVKPNRHDGEPDIWYHDILSPHCDARNMPRRPRDTGRKFAERPRFRRGQPQKRAAAAARTTSSALPAAAAATAAVAFAAEAENSVHVATTPRRSGRQARPRAARSDAARAGSAAQRVLSTAAAAAADVSATEVARAPRRTRTSAAAAAAATAAAAAATAAAAAAAAAAPAATLHTVRHTTTSPLALKVVSDINDEAAAISWLAAAWDALLSEAPDSACSLVAAAVAAESKEAVPYGDFMAAAACAETAPVEDFWWSGDAASAADAAAAPAPAAAATSAAATWS</sequence>
<organism evidence="2 3">
    <name type="scientific">Tribonema minus</name>
    <dbReference type="NCBI Taxonomy" id="303371"/>
    <lineage>
        <taxon>Eukaryota</taxon>
        <taxon>Sar</taxon>
        <taxon>Stramenopiles</taxon>
        <taxon>Ochrophyta</taxon>
        <taxon>PX clade</taxon>
        <taxon>Xanthophyceae</taxon>
        <taxon>Tribonematales</taxon>
        <taxon>Tribonemataceae</taxon>
        <taxon>Tribonema</taxon>
    </lineage>
</organism>
<gene>
    <name evidence="2" type="ORF">JKP88DRAFT_244657</name>
</gene>
<dbReference type="EMBL" id="JAFCMP010000157">
    <property type="protein sequence ID" value="KAG5184658.1"/>
    <property type="molecule type" value="Genomic_DNA"/>
</dbReference>
<dbReference type="Proteomes" id="UP000664859">
    <property type="component" value="Unassembled WGS sequence"/>
</dbReference>
<dbReference type="AlphaFoldDB" id="A0A836CGR7"/>
<accession>A0A836CGR7</accession>
<evidence type="ECO:0000313" key="3">
    <source>
        <dbReference type="Proteomes" id="UP000664859"/>
    </source>
</evidence>
<evidence type="ECO:0000256" key="1">
    <source>
        <dbReference type="SAM" id="MobiDB-lite"/>
    </source>
</evidence>